<reference evidence="2 3" key="1">
    <citation type="submission" date="2019-02" db="EMBL/GenBank/DDBJ databases">
        <title>Deep-cultivation of Planctomycetes and their phenomic and genomic characterization uncovers novel biology.</title>
        <authorList>
            <person name="Wiegand S."/>
            <person name="Jogler M."/>
            <person name="Boedeker C."/>
            <person name="Pinto D."/>
            <person name="Vollmers J."/>
            <person name="Rivas-Marin E."/>
            <person name="Kohn T."/>
            <person name="Peeters S.H."/>
            <person name="Heuer A."/>
            <person name="Rast P."/>
            <person name="Oberbeckmann S."/>
            <person name="Bunk B."/>
            <person name="Jeske O."/>
            <person name="Meyerdierks A."/>
            <person name="Storesund J.E."/>
            <person name="Kallscheuer N."/>
            <person name="Luecker S."/>
            <person name="Lage O.M."/>
            <person name="Pohl T."/>
            <person name="Merkel B.J."/>
            <person name="Hornburger P."/>
            <person name="Mueller R.-W."/>
            <person name="Bruemmer F."/>
            <person name="Labrenz M."/>
            <person name="Spormann A.M."/>
            <person name="Op den Camp H."/>
            <person name="Overmann J."/>
            <person name="Amann R."/>
            <person name="Jetten M.S.M."/>
            <person name="Mascher T."/>
            <person name="Medema M.H."/>
            <person name="Devos D.P."/>
            <person name="Kaster A.-K."/>
            <person name="Ovreas L."/>
            <person name="Rohde M."/>
            <person name="Galperin M.Y."/>
            <person name="Jogler C."/>
        </authorList>
    </citation>
    <scope>NUCLEOTIDE SEQUENCE [LARGE SCALE GENOMIC DNA]</scope>
    <source>
        <strain evidence="2 3">Pla133</strain>
    </source>
</reference>
<evidence type="ECO:0000256" key="1">
    <source>
        <dbReference type="SAM" id="SignalP"/>
    </source>
</evidence>
<gene>
    <name evidence="2" type="ORF">Pla133_42710</name>
</gene>
<accession>A0A518BQA5</accession>
<feature type="chain" id="PRO_5021986193" evidence="1">
    <location>
        <begin position="22"/>
        <end position="253"/>
    </location>
</feature>
<dbReference type="RefSeq" id="WP_145068794.1">
    <property type="nucleotide sequence ID" value="NZ_CP036287.1"/>
</dbReference>
<dbReference type="KEGG" id="pbap:Pla133_42710"/>
<dbReference type="EMBL" id="CP036287">
    <property type="protein sequence ID" value="QDU69155.1"/>
    <property type="molecule type" value="Genomic_DNA"/>
</dbReference>
<keyword evidence="1" id="KW-0732">Signal</keyword>
<name>A0A518BQA5_9BACT</name>
<dbReference type="Proteomes" id="UP000316921">
    <property type="component" value="Chromosome"/>
</dbReference>
<protein>
    <submittedName>
        <fullName evidence="2">Archaeal TRASH domain protein</fullName>
    </submittedName>
</protein>
<evidence type="ECO:0000313" key="3">
    <source>
        <dbReference type="Proteomes" id="UP000316921"/>
    </source>
</evidence>
<feature type="signal peptide" evidence="1">
    <location>
        <begin position="1"/>
        <end position="21"/>
    </location>
</feature>
<evidence type="ECO:0000313" key="2">
    <source>
        <dbReference type="EMBL" id="QDU69155.1"/>
    </source>
</evidence>
<sequence precursor="true">MRAFQTLFAAFTLLGASALFAQSAPQAQEEAPERAAPAQAEEAAPRVDAYTVTACPISGKALGSMGEPIVLELDGRAVQLCCRGCVGPANADPAGTAAKVDAAFADQQRPHYPLTTCLISGEPLAQDGVDVAVEVVVGNRLFRLCCDTCAAKVRRDPAAMHGKLDEAVIAAQSPDYPLQNCLVSDKNALGSMGEPVEFVVGDRLVRLCCGSCRPAFDAEPAKYLARLEAAWAAAAEEAGPERDAASAGAGAGR</sequence>
<keyword evidence="3" id="KW-1185">Reference proteome</keyword>
<dbReference type="AlphaFoldDB" id="A0A518BQA5"/>
<organism evidence="2 3">
    <name type="scientific">Engelhardtia mirabilis</name>
    <dbReference type="NCBI Taxonomy" id="2528011"/>
    <lineage>
        <taxon>Bacteria</taxon>
        <taxon>Pseudomonadati</taxon>
        <taxon>Planctomycetota</taxon>
        <taxon>Planctomycetia</taxon>
        <taxon>Planctomycetia incertae sedis</taxon>
        <taxon>Engelhardtia</taxon>
    </lineage>
</organism>
<proteinExistence type="predicted"/>